<feature type="compositionally biased region" description="Low complexity" evidence="13">
    <location>
        <begin position="80"/>
        <end position="90"/>
    </location>
</feature>
<dbReference type="GO" id="GO:1990589">
    <property type="term" value="C:ATF4-CREB1 transcription factor complex"/>
    <property type="evidence" value="ECO:0007669"/>
    <property type="project" value="TreeGrafter"/>
</dbReference>
<comment type="similarity">
    <text evidence="2">Belongs to the bZIP family.</text>
</comment>
<feature type="region of interest" description="Disordered" evidence="13">
    <location>
        <begin position="51"/>
        <end position="119"/>
    </location>
</feature>
<evidence type="ECO:0000256" key="12">
    <source>
        <dbReference type="SAM" id="Coils"/>
    </source>
</evidence>
<reference evidence="15" key="1">
    <citation type="submission" date="2020-03" db="EMBL/GenBank/DDBJ databases">
        <authorList>
            <person name="Weist P."/>
        </authorList>
    </citation>
    <scope>NUCLEOTIDE SEQUENCE</scope>
</reference>
<dbReference type="SMART" id="SM00338">
    <property type="entry name" value="BRLZ"/>
    <property type="match status" value="1"/>
</dbReference>
<evidence type="ECO:0000256" key="4">
    <source>
        <dbReference type="ARBA" id="ARBA00022491"/>
    </source>
</evidence>
<keyword evidence="12" id="KW-0175">Coiled coil</keyword>
<keyword evidence="5" id="KW-0805">Transcription regulation</keyword>
<evidence type="ECO:0000256" key="10">
    <source>
        <dbReference type="ARBA" id="ARBA00023242"/>
    </source>
</evidence>
<dbReference type="PROSITE" id="PS50217">
    <property type="entry name" value="BZIP"/>
    <property type="match status" value="1"/>
</dbReference>
<dbReference type="PANTHER" id="PTHR13044">
    <property type="entry name" value="ACTIVATING TRANSCRIPTION FACTOR ATF 4/5"/>
    <property type="match status" value="1"/>
</dbReference>
<dbReference type="InterPro" id="IPR004827">
    <property type="entry name" value="bZIP"/>
</dbReference>
<dbReference type="GO" id="GO:0042981">
    <property type="term" value="P:regulation of apoptotic process"/>
    <property type="evidence" value="ECO:0007669"/>
    <property type="project" value="UniProtKB-ARBA"/>
</dbReference>
<evidence type="ECO:0000256" key="2">
    <source>
        <dbReference type="ARBA" id="ARBA00007163"/>
    </source>
</evidence>
<dbReference type="GO" id="GO:1990590">
    <property type="term" value="C:ATF1-ATF4 transcription factor complex"/>
    <property type="evidence" value="ECO:0007669"/>
    <property type="project" value="TreeGrafter"/>
</dbReference>
<keyword evidence="6" id="KW-0090">Biological rhythms</keyword>
<proteinExistence type="inferred from homology"/>
<keyword evidence="10" id="KW-0539">Nucleus</keyword>
<comment type="subcellular location">
    <subcellularLocation>
        <location evidence="1">Nucleus</location>
    </subcellularLocation>
</comment>
<evidence type="ECO:0000256" key="7">
    <source>
        <dbReference type="ARBA" id="ARBA00023125"/>
    </source>
</evidence>
<evidence type="ECO:0000256" key="13">
    <source>
        <dbReference type="SAM" id="MobiDB-lite"/>
    </source>
</evidence>
<dbReference type="SUPFAM" id="SSF57959">
    <property type="entry name" value="Leucine zipper domain"/>
    <property type="match status" value="1"/>
</dbReference>
<gene>
    <name evidence="15" type="ORF">PLEPLA_LOCUS3609</name>
</gene>
<keyword evidence="7" id="KW-0238">DNA-binding</keyword>
<dbReference type="FunFam" id="1.20.5.170:FF:000021">
    <property type="entry name" value="Cyclic AMP-dependent transcription factor ATF-4"/>
    <property type="match status" value="1"/>
</dbReference>
<dbReference type="GO" id="GO:0000977">
    <property type="term" value="F:RNA polymerase II transcription regulatory region sequence-specific DNA binding"/>
    <property type="evidence" value="ECO:0007669"/>
    <property type="project" value="TreeGrafter"/>
</dbReference>
<evidence type="ECO:0000256" key="5">
    <source>
        <dbReference type="ARBA" id="ARBA00023015"/>
    </source>
</evidence>
<keyword evidence="8" id="KW-0010">Activator</keyword>
<evidence type="ECO:0000313" key="15">
    <source>
        <dbReference type="EMBL" id="CAB1415890.1"/>
    </source>
</evidence>
<feature type="domain" description="BZIP" evidence="14">
    <location>
        <begin position="122"/>
        <end position="185"/>
    </location>
</feature>
<dbReference type="GO" id="GO:0048511">
    <property type="term" value="P:rhythmic process"/>
    <property type="evidence" value="ECO:0007669"/>
    <property type="project" value="UniProtKB-KW"/>
</dbReference>
<protein>
    <recommendedName>
        <fullName evidence="3">Cyclic AMP-dependent transcription factor ATF-4</fullName>
    </recommendedName>
    <alternativeName>
        <fullName evidence="11">Activating transcription factor 4</fullName>
    </alternativeName>
</protein>
<comment type="caution">
    <text evidence="15">The sequence shown here is derived from an EMBL/GenBank/DDBJ whole genome shotgun (WGS) entry which is preliminary data.</text>
</comment>
<dbReference type="PANTHER" id="PTHR13044:SF2">
    <property type="entry name" value="CYCLIC AMP-DEPENDENT TRANSCRIPTION FACTOR ATF-4"/>
    <property type="match status" value="1"/>
</dbReference>
<feature type="coiled-coil region" evidence="12">
    <location>
        <begin position="140"/>
        <end position="188"/>
    </location>
</feature>
<accession>A0A9N7Y2S3</accession>
<dbReference type="CDD" id="cd14692">
    <property type="entry name" value="bZIP_ATF4"/>
    <property type="match status" value="1"/>
</dbReference>
<keyword evidence="16" id="KW-1185">Reference proteome</keyword>
<evidence type="ECO:0000256" key="9">
    <source>
        <dbReference type="ARBA" id="ARBA00023163"/>
    </source>
</evidence>
<dbReference type="GO" id="GO:0001228">
    <property type="term" value="F:DNA-binding transcription activator activity, RNA polymerase II-specific"/>
    <property type="evidence" value="ECO:0007669"/>
    <property type="project" value="TreeGrafter"/>
</dbReference>
<organism evidence="15 16">
    <name type="scientific">Pleuronectes platessa</name>
    <name type="common">European plaice</name>
    <dbReference type="NCBI Taxonomy" id="8262"/>
    <lineage>
        <taxon>Eukaryota</taxon>
        <taxon>Metazoa</taxon>
        <taxon>Chordata</taxon>
        <taxon>Craniata</taxon>
        <taxon>Vertebrata</taxon>
        <taxon>Euteleostomi</taxon>
        <taxon>Actinopterygii</taxon>
        <taxon>Neopterygii</taxon>
        <taxon>Teleostei</taxon>
        <taxon>Neoteleostei</taxon>
        <taxon>Acanthomorphata</taxon>
        <taxon>Carangaria</taxon>
        <taxon>Pleuronectiformes</taxon>
        <taxon>Pleuronectoidei</taxon>
        <taxon>Pleuronectidae</taxon>
        <taxon>Pleuronectes</taxon>
    </lineage>
</organism>
<evidence type="ECO:0000256" key="8">
    <source>
        <dbReference type="ARBA" id="ARBA00023159"/>
    </source>
</evidence>
<keyword evidence="4" id="KW-0678">Repressor</keyword>
<evidence type="ECO:0000259" key="14">
    <source>
        <dbReference type="PROSITE" id="PS50217"/>
    </source>
</evidence>
<evidence type="ECO:0000256" key="3">
    <source>
        <dbReference type="ARBA" id="ARBA00018846"/>
    </source>
</evidence>
<feature type="compositionally biased region" description="Low complexity" evidence="13">
    <location>
        <begin position="97"/>
        <end position="119"/>
    </location>
</feature>
<dbReference type="InterPro" id="IPR046347">
    <property type="entry name" value="bZIP_sf"/>
</dbReference>
<keyword evidence="9" id="KW-0804">Transcription</keyword>
<evidence type="ECO:0000313" key="16">
    <source>
        <dbReference type="Proteomes" id="UP001153269"/>
    </source>
</evidence>
<evidence type="ECO:0000256" key="11">
    <source>
        <dbReference type="ARBA" id="ARBA00032136"/>
    </source>
</evidence>
<dbReference type="PROSITE" id="PS00036">
    <property type="entry name" value="BZIP_BASIC"/>
    <property type="match status" value="1"/>
</dbReference>
<evidence type="ECO:0000256" key="1">
    <source>
        <dbReference type="ARBA" id="ARBA00004123"/>
    </source>
</evidence>
<evidence type="ECO:0000256" key="6">
    <source>
        <dbReference type="ARBA" id="ARBA00023108"/>
    </source>
</evidence>
<dbReference type="Gene3D" id="1.20.5.170">
    <property type="match status" value="1"/>
</dbReference>
<dbReference type="EMBL" id="CADEAL010000179">
    <property type="protein sequence ID" value="CAB1415890.1"/>
    <property type="molecule type" value="Genomic_DNA"/>
</dbReference>
<name>A0A9N7Y2S3_PLEPL</name>
<sequence length="197" mass="21210">MLDKVATTVTAAIFQDPSGSIGATSPIVISLPIPGPLLLIVANKEEPALVSIPEPSNDCDVDSGIDSLAGSPPRLPSPSPTLSSTAGSSRTKPYTKPEPTAASSPSAKAAKVKSVSGAPKVVEKKLKKMEQNKTAATRYRQKKRVENDLLSNECDELEKRNQELEEKAESISREIQYLKDLMEEVRKRRNKSLSAAK</sequence>
<dbReference type="Pfam" id="PF00170">
    <property type="entry name" value="bZIP_1"/>
    <property type="match status" value="1"/>
</dbReference>
<dbReference type="Proteomes" id="UP001153269">
    <property type="component" value="Unassembled WGS sequence"/>
</dbReference>
<dbReference type="AlphaFoldDB" id="A0A9N7Y2S3"/>